<accession>A0ABU8WEW4</accession>
<proteinExistence type="predicted"/>
<dbReference type="EMBL" id="JBBKZT010000002">
    <property type="protein sequence ID" value="MEJ8845894.1"/>
    <property type="molecule type" value="Genomic_DNA"/>
</dbReference>
<dbReference type="Gene3D" id="3.20.20.70">
    <property type="entry name" value="Aldolase class I"/>
    <property type="match status" value="1"/>
</dbReference>
<evidence type="ECO:0000256" key="1">
    <source>
        <dbReference type="ARBA" id="ARBA00005007"/>
    </source>
</evidence>
<dbReference type="EC" id="4.1.2.40" evidence="2"/>
<comment type="pathway">
    <text evidence="1">Carbohydrate metabolism.</text>
</comment>
<organism evidence="2 3">
    <name type="scientific">Variovorax rhizosphaerae</name>
    <dbReference type="NCBI Taxonomy" id="1836200"/>
    <lineage>
        <taxon>Bacteria</taxon>
        <taxon>Pseudomonadati</taxon>
        <taxon>Pseudomonadota</taxon>
        <taxon>Betaproteobacteria</taxon>
        <taxon>Burkholderiales</taxon>
        <taxon>Comamonadaceae</taxon>
        <taxon>Variovorax</taxon>
    </lineage>
</organism>
<evidence type="ECO:0000313" key="3">
    <source>
        <dbReference type="Proteomes" id="UP001385892"/>
    </source>
</evidence>
<dbReference type="NCBIfam" id="TIGR02810">
    <property type="entry name" value="agaZ_gatZ"/>
    <property type="match status" value="1"/>
</dbReference>
<dbReference type="InterPro" id="IPR013785">
    <property type="entry name" value="Aldolase_TIM"/>
</dbReference>
<keyword evidence="2" id="KW-0456">Lyase</keyword>
<dbReference type="Gene3D" id="1.10.400.20">
    <property type="entry name" value="putative tagatose 6-phosphate kinase domain like"/>
    <property type="match status" value="1"/>
</dbReference>
<dbReference type="PANTHER" id="PTHR32502:SF2">
    <property type="entry name" value="D-TAGATOSE-1,6-BISPHOSPHATE ALDOLASE SUBUNIT KBAZ"/>
    <property type="match status" value="1"/>
</dbReference>
<protein>
    <submittedName>
        <fullName evidence="2">D-tagatose-bisphosphate aldolase, class II, non-catalytic subunit</fullName>
        <ecNumber evidence="2">4.1.2.40</ecNumber>
    </submittedName>
</protein>
<dbReference type="RefSeq" id="WP_340341056.1">
    <property type="nucleotide sequence ID" value="NZ_JBBKZT010000002.1"/>
</dbReference>
<sequence>MTNPIANLASSRRSGNASGIYSVCSAHPLVIEAAMQQSLEDGTPLLIEATSNQVDQFGGYTGMRPSDFRKFVAGIAAKVAFPIERIILGGDHLGPNPWRDRPSEEAMRLAEDLMASYASAGFLKLHLDASMACGGDPERLDDAVVAQRAARLCRAAEAAADGAQIVYVIGTEVPVPGGATEALDHVEVTSASAARNTLEVHRKAFEDAGLRHVWPRVIAMVVQPGVEFDHTSVIDYVPSAATDLTRLLDDQTQIVFEAHSTDYQGEHALAALVRDGFAILKVGPGLSFALREALYALSEIEAALAAPERRAYLPEVVERVMLDKPANWARYYHGNASQQKLLRVYSYSDRIRYYWNDESIEAATRRLLENLADIELPENVISQYLPNQYIAIREGRLAAEPRALVLDRVRDALRPYAAACRT</sequence>
<gene>
    <name evidence="2" type="ORF">WKW82_04515</name>
</gene>
<dbReference type="PANTHER" id="PTHR32502">
    <property type="entry name" value="N-ACETYLGALACTOSAMINE PERMEASE II COMPONENT-RELATED"/>
    <property type="match status" value="1"/>
</dbReference>
<dbReference type="InterPro" id="IPR012062">
    <property type="entry name" value="GatZ/KbaZ-like"/>
</dbReference>
<evidence type="ECO:0000313" key="2">
    <source>
        <dbReference type="EMBL" id="MEJ8845894.1"/>
    </source>
</evidence>
<dbReference type="Proteomes" id="UP001385892">
    <property type="component" value="Unassembled WGS sequence"/>
</dbReference>
<dbReference type="GO" id="GO:0009025">
    <property type="term" value="F:tagatose-bisphosphate aldolase activity"/>
    <property type="evidence" value="ECO:0007669"/>
    <property type="project" value="UniProtKB-EC"/>
</dbReference>
<dbReference type="InterPro" id="IPR050303">
    <property type="entry name" value="GatZ_KbaZ_carbometab"/>
</dbReference>
<comment type="caution">
    <text evidence="2">The sequence shown here is derived from an EMBL/GenBank/DDBJ whole genome shotgun (WGS) entry which is preliminary data.</text>
</comment>
<keyword evidence="3" id="KW-1185">Reference proteome</keyword>
<reference evidence="2 3" key="1">
    <citation type="submission" date="2024-03" db="EMBL/GenBank/DDBJ databases">
        <title>Novel species of the genus Variovorax.</title>
        <authorList>
            <person name="Liu Q."/>
            <person name="Xin Y.-H."/>
        </authorList>
    </citation>
    <scope>NUCLEOTIDE SEQUENCE [LARGE SCALE GENOMIC DNA]</scope>
    <source>
        <strain evidence="2 3">KACC 18900</strain>
    </source>
</reference>
<dbReference type="PIRSF" id="PIRSF009264">
    <property type="entry name" value="TagBP_ald_AgaZ"/>
    <property type="match status" value="1"/>
</dbReference>
<name>A0ABU8WEW4_9BURK</name>
<dbReference type="Pfam" id="PF08013">
    <property type="entry name" value="GatZ_KbaZ-like"/>
    <property type="match status" value="1"/>
</dbReference>
<dbReference type="SUPFAM" id="SSF51569">
    <property type="entry name" value="Aldolase"/>
    <property type="match status" value="1"/>
</dbReference>